<evidence type="ECO:0000313" key="2">
    <source>
        <dbReference type="Proteomes" id="UP000642973"/>
    </source>
</evidence>
<dbReference type="InterPro" id="IPR028137">
    <property type="entry name" value="Syncollin"/>
</dbReference>
<dbReference type="Proteomes" id="UP000642973">
    <property type="component" value="Unassembled WGS sequence"/>
</dbReference>
<dbReference type="GO" id="GO:0030667">
    <property type="term" value="C:secretory granule membrane"/>
    <property type="evidence" value="ECO:0007669"/>
    <property type="project" value="InterPro"/>
</dbReference>
<feature type="non-terminal residue" evidence="1">
    <location>
        <position position="1"/>
    </location>
</feature>
<dbReference type="EMBL" id="WEIV01024456">
    <property type="protein sequence ID" value="NWI58807.1"/>
    <property type="molecule type" value="Genomic_DNA"/>
</dbReference>
<reference evidence="1" key="1">
    <citation type="submission" date="2019-10" db="EMBL/GenBank/DDBJ databases">
        <title>Bird 10,000 Genomes (B10K) Project - Family phase.</title>
        <authorList>
            <person name="Zhang G."/>
        </authorList>
    </citation>
    <scope>NUCLEOTIDE SEQUENCE</scope>
    <source>
        <strain evidence="1">B10K-DU-002-55</strain>
        <tissue evidence="1">Muscle</tissue>
    </source>
</reference>
<evidence type="ECO:0000313" key="1">
    <source>
        <dbReference type="EMBL" id="NWI58807.1"/>
    </source>
</evidence>
<name>A0A851CT32_CALVR</name>
<accession>A0A851CT32</accession>
<dbReference type="PANTHER" id="PTHR17503:SF0">
    <property type="entry name" value="SYNCOLLIN"/>
    <property type="match status" value="1"/>
</dbReference>
<proteinExistence type="predicted"/>
<feature type="non-terminal residue" evidence="1">
    <location>
        <position position="79"/>
    </location>
</feature>
<dbReference type="Pfam" id="PF15138">
    <property type="entry name" value="Syncollin"/>
    <property type="match status" value="1"/>
</dbReference>
<dbReference type="GO" id="GO:0006887">
    <property type="term" value="P:exocytosis"/>
    <property type="evidence" value="ECO:0007669"/>
    <property type="project" value="InterPro"/>
</dbReference>
<protein>
    <submittedName>
        <fullName evidence="1">SYCN protein</fullName>
    </submittedName>
</protein>
<keyword evidence="2" id="KW-1185">Reference proteome</keyword>
<dbReference type="PANTHER" id="PTHR17503">
    <property type="entry name" value="SYNCOLLIN"/>
    <property type="match status" value="1"/>
</dbReference>
<dbReference type="AlphaFoldDB" id="A0A851CT32"/>
<gene>
    <name evidence="1" type="primary">Sycn</name>
    <name evidence="1" type="ORF">CALVIR_R14723</name>
</gene>
<comment type="caution">
    <text evidence="1">The sequence shown here is derived from an EMBL/GenBank/DDBJ whole genome shotgun (WGS) entry which is preliminary data.</text>
</comment>
<organism evidence="1 2">
    <name type="scientific">Calyptomena viridis</name>
    <name type="common">Lesser green broadbill</name>
    <dbReference type="NCBI Taxonomy" id="135972"/>
    <lineage>
        <taxon>Eukaryota</taxon>
        <taxon>Metazoa</taxon>
        <taxon>Chordata</taxon>
        <taxon>Craniata</taxon>
        <taxon>Vertebrata</taxon>
        <taxon>Euteleostomi</taxon>
        <taxon>Archelosauria</taxon>
        <taxon>Archosauria</taxon>
        <taxon>Dinosauria</taxon>
        <taxon>Saurischia</taxon>
        <taxon>Theropoda</taxon>
        <taxon>Coelurosauria</taxon>
        <taxon>Aves</taxon>
        <taxon>Neognathae</taxon>
        <taxon>Neoaves</taxon>
        <taxon>Telluraves</taxon>
        <taxon>Australaves</taxon>
        <taxon>Passeriformes</taxon>
        <taxon>Eurylaimidae</taxon>
        <taxon>Calyptomena</taxon>
    </lineage>
</organism>
<sequence>ADLRDSNGTRICAELFTDDSAYYDQCCAGNVLVVEPGSDVPYMPHGWSGTASSLVVGTKCELVVWSRKGKNGDTHKFSS</sequence>